<dbReference type="AlphaFoldDB" id="A0A8X7N8C1"/>
<evidence type="ECO:0000256" key="1">
    <source>
        <dbReference type="SAM" id="MobiDB-lite"/>
    </source>
</evidence>
<feature type="compositionally biased region" description="Polar residues" evidence="1">
    <location>
        <begin position="127"/>
        <end position="139"/>
    </location>
</feature>
<sequence>MILFLYEAPLGTYTDRRYEEEATQWNLAAYGWKITTKLVTAAAVDRARLFPSMHVFDGHAWEHHHDYLAHVTVQAPASELWQPATLPPQIAPPTEQAAPPSFQMSAASVLATEPLHDPSPQPPATSALATQSSTLIPPQ</sequence>
<organism evidence="2 3">
    <name type="scientific">Tilletia walkeri</name>
    <dbReference type="NCBI Taxonomy" id="117179"/>
    <lineage>
        <taxon>Eukaryota</taxon>
        <taxon>Fungi</taxon>
        <taxon>Dikarya</taxon>
        <taxon>Basidiomycota</taxon>
        <taxon>Ustilaginomycotina</taxon>
        <taxon>Exobasidiomycetes</taxon>
        <taxon>Tilletiales</taxon>
        <taxon>Tilletiaceae</taxon>
        <taxon>Tilletia</taxon>
    </lineage>
</organism>
<comment type="caution">
    <text evidence="2">The sequence shown here is derived from an EMBL/GenBank/DDBJ whole genome shotgun (WGS) entry which is preliminary data.</text>
</comment>
<protein>
    <submittedName>
        <fullName evidence="2">Uncharacterized protein</fullName>
    </submittedName>
</protein>
<accession>A0A8X7N8C1</accession>
<name>A0A8X7N8C1_9BASI</name>
<reference evidence="2" key="1">
    <citation type="submission" date="2016-04" db="EMBL/GenBank/DDBJ databases">
        <authorList>
            <person name="Nguyen H.D."/>
            <person name="Samba Siva P."/>
            <person name="Cullis J."/>
            <person name="Levesque C.A."/>
            <person name="Hambleton S."/>
        </authorList>
    </citation>
    <scope>NUCLEOTIDE SEQUENCE</scope>
    <source>
        <strain evidence="2">DAOMC 236422</strain>
    </source>
</reference>
<evidence type="ECO:0000313" key="2">
    <source>
        <dbReference type="EMBL" id="KAE8268208.1"/>
    </source>
</evidence>
<keyword evidence="3" id="KW-1185">Reference proteome</keyword>
<reference evidence="2" key="2">
    <citation type="journal article" date="2019" name="IMA Fungus">
        <title>Genome sequencing and comparison of five Tilletia species to identify candidate genes for the detection of regulated species infecting wheat.</title>
        <authorList>
            <person name="Nguyen H.D.T."/>
            <person name="Sultana T."/>
            <person name="Kesanakurti P."/>
            <person name="Hambleton S."/>
        </authorList>
    </citation>
    <scope>NUCLEOTIDE SEQUENCE</scope>
    <source>
        <strain evidence="2">DAOMC 236422</strain>
    </source>
</reference>
<dbReference type="EMBL" id="LWDG02000167">
    <property type="protein sequence ID" value="KAE8268208.1"/>
    <property type="molecule type" value="Genomic_DNA"/>
</dbReference>
<dbReference type="Proteomes" id="UP000078113">
    <property type="component" value="Unassembled WGS sequence"/>
</dbReference>
<gene>
    <name evidence="2" type="ORF">A4X09_0g4136</name>
</gene>
<evidence type="ECO:0000313" key="3">
    <source>
        <dbReference type="Proteomes" id="UP000078113"/>
    </source>
</evidence>
<feature type="region of interest" description="Disordered" evidence="1">
    <location>
        <begin position="84"/>
        <end position="139"/>
    </location>
</feature>
<proteinExistence type="predicted"/>